<evidence type="ECO:0000256" key="1">
    <source>
        <dbReference type="SAM" id="Phobius"/>
    </source>
</evidence>
<keyword evidence="1" id="KW-0472">Membrane</keyword>
<keyword evidence="1" id="KW-1133">Transmembrane helix</keyword>
<comment type="caution">
    <text evidence="2">The sequence shown here is derived from an EMBL/GenBank/DDBJ whole genome shotgun (WGS) entry which is preliminary data.</text>
</comment>
<dbReference type="EMBL" id="JBHLZP010000400">
    <property type="protein sequence ID" value="MFB9837618.1"/>
    <property type="molecule type" value="Genomic_DNA"/>
</dbReference>
<dbReference type="RefSeq" id="WP_378210498.1">
    <property type="nucleotide sequence ID" value="NZ_JBHLZP010000400.1"/>
</dbReference>
<name>A0ABV5YSJ8_9ACTN</name>
<evidence type="ECO:0000313" key="2">
    <source>
        <dbReference type="EMBL" id="MFB9837618.1"/>
    </source>
</evidence>
<organism evidence="2 3">
    <name type="scientific">Actinoallomurus acaciae</name>
    <dbReference type="NCBI Taxonomy" id="502577"/>
    <lineage>
        <taxon>Bacteria</taxon>
        <taxon>Bacillati</taxon>
        <taxon>Actinomycetota</taxon>
        <taxon>Actinomycetes</taxon>
        <taxon>Streptosporangiales</taxon>
        <taxon>Thermomonosporaceae</taxon>
        <taxon>Actinoallomurus</taxon>
    </lineage>
</organism>
<feature type="transmembrane region" description="Helical" evidence="1">
    <location>
        <begin position="35"/>
        <end position="68"/>
    </location>
</feature>
<feature type="non-terminal residue" evidence="2">
    <location>
        <position position="69"/>
    </location>
</feature>
<evidence type="ECO:0000313" key="3">
    <source>
        <dbReference type="Proteomes" id="UP001589627"/>
    </source>
</evidence>
<dbReference type="Proteomes" id="UP001589627">
    <property type="component" value="Unassembled WGS sequence"/>
</dbReference>
<reference evidence="2 3" key="1">
    <citation type="submission" date="2024-09" db="EMBL/GenBank/DDBJ databases">
        <authorList>
            <person name="Sun Q."/>
            <person name="Mori K."/>
        </authorList>
    </citation>
    <scope>NUCLEOTIDE SEQUENCE [LARGE SCALE GENOMIC DNA]</scope>
    <source>
        <strain evidence="2 3">TBRC 0563</strain>
    </source>
</reference>
<keyword evidence="1" id="KW-0812">Transmembrane</keyword>
<accession>A0ABV5YSJ8</accession>
<proteinExistence type="predicted"/>
<keyword evidence="3" id="KW-1185">Reference proteome</keyword>
<sequence length="69" mass="6985">MDVDAYLPFVFPAVAAVAARPLAERLPPRTASWVLTVLAAGLAIASLVPLLALAADAVVAALVFAAAMI</sequence>
<protein>
    <submittedName>
        <fullName evidence="2">Uncharacterized protein</fullName>
    </submittedName>
</protein>
<gene>
    <name evidence="2" type="ORF">ACFFNX_36135</name>
</gene>